<evidence type="ECO:0000259" key="2">
    <source>
        <dbReference type="Pfam" id="PF01844"/>
    </source>
</evidence>
<dbReference type="InterPro" id="IPR002711">
    <property type="entry name" value="HNH"/>
</dbReference>
<evidence type="ECO:0000256" key="1">
    <source>
        <dbReference type="SAM" id="MobiDB-lite"/>
    </source>
</evidence>
<dbReference type="GO" id="GO:0008270">
    <property type="term" value="F:zinc ion binding"/>
    <property type="evidence" value="ECO:0007669"/>
    <property type="project" value="InterPro"/>
</dbReference>
<sequence length="145" mass="15931">MKRPCSKPGCNALIDAPARHCEAHEAAAPKRGEAYQQHRRTDPLQRMVDGIRNSSRWQKVRSLKVAASPLCEDPFGDHERKRSTATAQQVHHIAGLRERPDLAFTMSNLMSVCTACHSGLERGREVVASPSSPAATPPTRGRGEK</sequence>
<proteinExistence type="predicted"/>
<protein>
    <submittedName>
        <fullName evidence="3">HNH endonuclease</fullName>
    </submittedName>
</protein>
<feature type="domain" description="HNH" evidence="2">
    <location>
        <begin position="71"/>
        <end position="119"/>
    </location>
</feature>
<dbReference type="Proteomes" id="UP000600139">
    <property type="component" value="Unassembled WGS sequence"/>
</dbReference>
<organism evidence="3 4">
    <name type="scientific">Luteolibacter yonseiensis</name>
    <dbReference type="NCBI Taxonomy" id="1144680"/>
    <lineage>
        <taxon>Bacteria</taxon>
        <taxon>Pseudomonadati</taxon>
        <taxon>Verrucomicrobiota</taxon>
        <taxon>Verrucomicrobiia</taxon>
        <taxon>Verrucomicrobiales</taxon>
        <taxon>Verrucomicrobiaceae</taxon>
        <taxon>Luteolibacter</taxon>
    </lineage>
</organism>
<gene>
    <name evidence="3" type="ORF">JIN84_12920</name>
</gene>
<reference evidence="3" key="1">
    <citation type="submission" date="2021-01" db="EMBL/GenBank/DDBJ databases">
        <title>Modified the classification status of verrucomicrobia.</title>
        <authorList>
            <person name="Feng X."/>
        </authorList>
    </citation>
    <scope>NUCLEOTIDE SEQUENCE</scope>
    <source>
        <strain evidence="3">JCM 18052</strain>
    </source>
</reference>
<feature type="region of interest" description="Disordered" evidence="1">
    <location>
        <begin position="29"/>
        <end position="50"/>
    </location>
</feature>
<name>A0A934R3Q3_9BACT</name>
<comment type="caution">
    <text evidence="3">The sequence shown here is derived from an EMBL/GenBank/DDBJ whole genome shotgun (WGS) entry which is preliminary data.</text>
</comment>
<evidence type="ECO:0000313" key="3">
    <source>
        <dbReference type="EMBL" id="MBK1816521.1"/>
    </source>
</evidence>
<dbReference type="GO" id="GO:0004519">
    <property type="term" value="F:endonuclease activity"/>
    <property type="evidence" value="ECO:0007669"/>
    <property type="project" value="UniProtKB-KW"/>
</dbReference>
<keyword evidence="3" id="KW-0378">Hydrolase</keyword>
<evidence type="ECO:0000313" key="4">
    <source>
        <dbReference type="Proteomes" id="UP000600139"/>
    </source>
</evidence>
<keyword evidence="4" id="KW-1185">Reference proteome</keyword>
<dbReference type="RefSeq" id="WP_200351454.1">
    <property type="nucleotide sequence ID" value="NZ_JAENIK010000011.1"/>
</dbReference>
<feature type="region of interest" description="Disordered" evidence="1">
    <location>
        <begin position="123"/>
        <end position="145"/>
    </location>
</feature>
<dbReference type="Pfam" id="PF01844">
    <property type="entry name" value="HNH"/>
    <property type="match status" value="1"/>
</dbReference>
<accession>A0A934R3Q3</accession>
<feature type="compositionally biased region" description="Low complexity" evidence="1">
    <location>
        <begin position="128"/>
        <end position="139"/>
    </location>
</feature>
<dbReference type="AlphaFoldDB" id="A0A934R3Q3"/>
<keyword evidence="3" id="KW-0540">Nuclease</keyword>
<keyword evidence="3" id="KW-0255">Endonuclease</keyword>
<dbReference type="GO" id="GO:0003676">
    <property type="term" value="F:nucleic acid binding"/>
    <property type="evidence" value="ECO:0007669"/>
    <property type="project" value="InterPro"/>
</dbReference>
<dbReference type="EMBL" id="JAENIK010000011">
    <property type="protein sequence ID" value="MBK1816521.1"/>
    <property type="molecule type" value="Genomic_DNA"/>
</dbReference>